<dbReference type="eggNOG" id="COG0639">
    <property type="taxonomic scope" value="Bacteria"/>
</dbReference>
<dbReference type="STRING" id="642492.Clole_4256"/>
<evidence type="ECO:0000256" key="1">
    <source>
        <dbReference type="ARBA" id="ARBA00008950"/>
    </source>
</evidence>
<dbReference type="HOGENOM" id="CLU_727025_0_0_9"/>
<dbReference type="KEGG" id="cle:Clole_4256"/>
<dbReference type="EMBL" id="CP002582">
    <property type="protein sequence ID" value="ADZ85927.1"/>
    <property type="molecule type" value="Genomic_DNA"/>
</dbReference>
<accession>F2JNN8</accession>
<dbReference type="Proteomes" id="UP000008467">
    <property type="component" value="Chromosome"/>
</dbReference>
<dbReference type="AlphaFoldDB" id="F2JNN8"/>
<reference evidence="3 4" key="1">
    <citation type="journal article" date="2011" name="J. Bacteriol.">
        <title>Complete genome sequence of the cellulose-degrading bacterium Cellulosilyticum lentocellum.</title>
        <authorList>
            <consortium name="US DOE Joint Genome Institute"/>
            <person name="Miller D.A."/>
            <person name="Suen G."/>
            <person name="Bruce D."/>
            <person name="Copeland A."/>
            <person name="Cheng J.F."/>
            <person name="Detter C."/>
            <person name="Goodwin L.A."/>
            <person name="Han C.S."/>
            <person name="Hauser L.J."/>
            <person name="Land M.L."/>
            <person name="Lapidus A."/>
            <person name="Lucas S."/>
            <person name="Meincke L."/>
            <person name="Pitluck S."/>
            <person name="Tapia R."/>
            <person name="Teshima H."/>
            <person name="Woyke T."/>
            <person name="Fox B.G."/>
            <person name="Angert E.R."/>
            <person name="Currie C.R."/>
        </authorList>
    </citation>
    <scope>NUCLEOTIDE SEQUENCE [LARGE SCALE GENOMIC DNA]</scope>
    <source>
        <strain evidence="4">ATCC 49066 / DSM 5427 / NCIMB 11756 / RHM5</strain>
    </source>
</reference>
<evidence type="ECO:0000259" key="2">
    <source>
        <dbReference type="Pfam" id="PF12850"/>
    </source>
</evidence>
<feature type="domain" description="Calcineurin-like phosphoesterase" evidence="2">
    <location>
        <begin position="5"/>
        <end position="190"/>
    </location>
</feature>
<proteinExistence type="inferred from homology"/>
<name>F2JNN8_CELLD</name>
<keyword evidence="4" id="KW-1185">Reference proteome</keyword>
<gene>
    <name evidence="3" type="ordered locus">Clole_4256</name>
</gene>
<dbReference type="RefSeq" id="WP_013659196.1">
    <property type="nucleotide sequence ID" value="NC_015275.1"/>
</dbReference>
<dbReference type="InterPro" id="IPR029052">
    <property type="entry name" value="Metallo-depent_PP-like"/>
</dbReference>
<evidence type="ECO:0000313" key="4">
    <source>
        <dbReference type="Proteomes" id="UP000008467"/>
    </source>
</evidence>
<dbReference type="InterPro" id="IPR024654">
    <property type="entry name" value="Calcineurin-like_PHP_lpxH"/>
</dbReference>
<dbReference type="Pfam" id="PF12850">
    <property type="entry name" value="Metallophos_2"/>
    <property type="match status" value="1"/>
</dbReference>
<evidence type="ECO:0000313" key="3">
    <source>
        <dbReference type="EMBL" id="ADZ85927.1"/>
    </source>
</evidence>
<comment type="similarity">
    <text evidence="1">Belongs to the metallophosphoesterase superfamily. YfcE family.</text>
</comment>
<organism evidence="3 4">
    <name type="scientific">Cellulosilyticum lentocellum (strain ATCC 49066 / DSM 5427 / NCIMB 11756 / RHM5)</name>
    <name type="common">Clostridium lentocellum</name>
    <dbReference type="NCBI Taxonomy" id="642492"/>
    <lineage>
        <taxon>Bacteria</taxon>
        <taxon>Bacillati</taxon>
        <taxon>Bacillota</taxon>
        <taxon>Clostridia</taxon>
        <taxon>Lachnospirales</taxon>
        <taxon>Cellulosilyticaceae</taxon>
        <taxon>Cellulosilyticum</taxon>
    </lineage>
</organism>
<sequence>MKAKKVAVISDLHASLSMLDAFISYINKQDVELILNLGDYISNGPNPCEVFDRIWVDKRFINIKGYDEDSLFHSVKKSEGIAQGEWIRKKLGKDRLKKIELSPSIKMININNRKLLMCHINGWAEILQKSAHHIMGKLKDEDYNYILMGGSHRPEMTYQNKIFLKGNVIDPGAMTSSENRGNFVILDFSQEEPNISFHSLYAEKIYLNQINSKEQRDIIKEEVEENTLKDTLLYIHGKKKSGEVYIDQDVVQRILEIGLGQSKYICIGCWSHEKQIIRELLYYLKCRKIKASEEGSQEWYIGEVTDQVRELVLNRRLLPCGRLKWFEISFQDHINSIAPLYSIYHYGKEGFIKRLSLKELYSMEEMLKKYDIPYTIPINQ</sequence>
<dbReference type="Gene3D" id="3.60.21.10">
    <property type="match status" value="1"/>
</dbReference>
<protein>
    <submittedName>
        <fullName evidence="3">Metallophosphoesterase</fullName>
    </submittedName>
</protein>
<dbReference type="SUPFAM" id="SSF56300">
    <property type="entry name" value="Metallo-dependent phosphatases"/>
    <property type="match status" value="1"/>
</dbReference>